<dbReference type="InterPro" id="IPR002403">
    <property type="entry name" value="Cyt_P450_E_grp-IV"/>
</dbReference>
<evidence type="ECO:0000256" key="5">
    <source>
        <dbReference type="ARBA" id="ARBA00023004"/>
    </source>
</evidence>
<evidence type="ECO:0000313" key="8">
    <source>
        <dbReference type="EMBL" id="CEJ94657.1"/>
    </source>
</evidence>
<evidence type="ECO:0000256" key="4">
    <source>
        <dbReference type="ARBA" id="ARBA00022723"/>
    </source>
</evidence>
<dbReference type="STRING" id="1531966.A0A0A1TSX1"/>
<evidence type="ECO:0000256" key="1">
    <source>
        <dbReference type="ARBA" id="ARBA00001971"/>
    </source>
</evidence>
<name>A0A0A1TSX1_9HYPO</name>
<evidence type="ECO:0000256" key="2">
    <source>
        <dbReference type="ARBA" id="ARBA00010617"/>
    </source>
</evidence>
<dbReference type="PANTHER" id="PTHR24304">
    <property type="entry name" value="CYTOCHROME P450 FAMILY 7"/>
    <property type="match status" value="1"/>
</dbReference>
<dbReference type="InterPro" id="IPR050529">
    <property type="entry name" value="CYP450_sterol_14alpha_dmase"/>
</dbReference>
<dbReference type="PRINTS" id="PR00465">
    <property type="entry name" value="EP450IV"/>
</dbReference>
<dbReference type="Proteomes" id="UP000039046">
    <property type="component" value="Unassembled WGS sequence"/>
</dbReference>
<dbReference type="InterPro" id="IPR036396">
    <property type="entry name" value="Cyt_P450_sf"/>
</dbReference>
<comment type="cofactor">
    <cofactor evidence="1 7">
        <name>heme</name>
        <dbReference type="ChEBI" id="CHEBI:30413"/>
    </cofactor>
</comment>
<sequence length="491" mass="55345">MYAALLLIGLLTGVAWVGFQVWSRPKLPSNAPSRLAGWPILGSLGFFRSRAQFLTSGKLWSSNGIFSFYYGPHRIVALAGEVGTPLFFHSRDLDFATGYSTLFGAGPDVKSMDKFNILQRSTAHSAAGYRKFFTTKNLKERLPKLNQDIAATFDALDLSKASDSFEIFYGLIYQLTQRSLGCNDVADSPELLAKTLEMFTRLDCTSGVEVMFPSLVTPNKRQKKEAGRELFQIMHTIMEKRRQSGERGDDAMQRLMDDGDSDLEITFFIVRALFAGLLNTGVNASWIPVYLAQDTEWRDRVRTEVDAIISKYRQTADEAVTDVLARVELEDWEEGFPTIALALKESIRMNVPGSAFRKNMSGKDIQIPGTNTIIPKDAFACFLLDDRHMNPDIYVEPETWNPRRYLEGRAEDKKSPNAYLGWGTGLHPCLGTRFAKLETHMAVATFVARFDFELCDKDMGPRTSPLPVTDRDWHSAKPIFGDMYLKITKRQ</sequence>
<evidence type="ECO:0000313" key="9">
    <source>
        <dbReference type="Proteomes" id="UP000039046"/>
    </source>
</evidence>
<keyword evidence="3 7" id="KW-0349">Heme</keyword>
<dbReference type="GO" id="GO:0004497">
    <property type="term" value="F:monooxygenase activity"/>
    <property type="evidence" value="ECO:0007669"/>
    <property type="project" value="UniProtKB-KW"/>
</dbReference>
<dbReference type="InterPro" id="IPR001128">
    <property type="entry name" value="Cyt_P450"/>
</dbReference>
<evidence type="ECO:0000256" key="3">
    <source>
        <dbReference type="ARBA" id="ARBA00022617"/>
    </source>
</evidence>
<evidence type="ECO:0008006" key="10">
    <source>
        <dbReference type="Google" id="ProtNLM"/>
    </source>
</evidence>
<dbReference type="HOGENOM" id="CLU_033574_2_0_1"/>
<protein>
    <recommendedName>
        <fullName evidence="10">Cytochrome P450</fullName>
    </recommendedName>
</protein>
<keyword evidence="6" id="KW-0503">Monooxygenase</keyword>
<dbReference type="AlphaFoldDB" id="A0A0A1TSX1"/>
<dbReference type="GO" id="GO:0016705">
    <property type="term" value="F:oxidoreductase activity, acting on paired donors, with incorporation or reduction of molecular oxygen"/>
    <property type="evidence" value="ECO:0007669"/>
    <property type="project" value="InterPro"/>
</dbReference>
<organism evidence="8 9">
    <name type="scientific">[Torrubiella] hemipterigena</name>
    <dbReference type="NCBI Taxonomy" id="1531966"/>
    <lineage>
        <taxon>Eukaryota</taxon>
        <taxon>Fungi</taxon>
        <taxon>Dikarya</taxon>
        <taxon>Ascomycota</taxon>
        <taxon>Pezizomycotina</taxon>
        <taxon>Sordariomycetes</taxon>
        <taxon>Hypocreomycetidae</taxon>
        <taxon>Hypocreales</taxon>
        <taxon>Clavicipitaceae</taxon>
        <taxon>Clavicipitaceae incertae sedis</taxon>
        <taxon>'Torrubiella' clade</taxon>
    </lineage>
</organism>
<dbReference type="GO" id="GO:0020037">
    <property type="term" value="F:heme binding"/>
    <property type="evidence" value="ECO:0007669"/>
    <property type="project" value="InterPro"/>
</dbReference>
<dbReference type="GO" id="GO:0005506">
    <property type="term" value="F:iron ion binding"/>
    <property type="evidence" value="ECO:0007669"/>
    <property type="project" value="InterPro"/>
</dbReference>
<proteinExistence type="inferred from homology"/>
<keyword evidence="5 7" id="KW-0408">Iron</keyword>
<dbReference type="PANTHER" id="PTHR24304:SF2">
    <property type="entry name" value="24-HYDROXYCHOLESTEROL 7-ALPHA-HYDROXYLASE"/>
    <property type="match status" value="1"/>
</dbReference>
<keyword evidence="6" id="KW-0560">Oxidoreductase</keyword>
<dbReference type="Pfam" id="PF00067">
    <property type="entry name" value="p450"/>
    <property type="match status" value="1"/>
</dbReference>
<feature type="binding site" description="axial binding residue" evidence="7">
    <location>
        <position position="429"/>
    </location>
    <ligand>
        <name>heme</name>
        <dbReference type="ChEBI" id="CHEBI:30413"/>
    </ligand>
    <ligandPart>
        <name>Fe</name>
        <dbReference type="ChEBI" id="CHEBI:18248"/>
    </ligandPart>
</feature>
<comment type="similarity">
    <text evidence="2">Belongs to the cytochrome P450 family.</text>
</comment>
<gene>
    <name evidence="8" type="ORF">VHEMI10176</name>
</gene>
<dbReference type="Gene3D" id="1.10.630.10">
    <property type="entry name" value="Cytochrome P450"/>
    <property type="match status" value="1"/>
</dbReference>
<keyword evidence="4 7" id="KW-0479">Metal-binding</keyword>
<dbReference type="CDD" id="cd00302">
    <property type="entry name" value="cytochrome_P450"/>
    <property type="match status" value="1"/>
</dbReference>
<reference evidence="8 9" key="1">
    <citation type="journal article" date="2015" name="Genome Announc.">
        <title>Draft Genome Sequence and Gene Annotation of the Entomopathogenic Fungus Verticillium hemipterigenum.</title>
        <authorList>
            <person name="Horn F."/>
            <person name="Habel A."/>
            <person name="Scharf D.H."/>
            <person name="Dworschak J."/>
            <person name="Brakhage A.A."/>
            <person name="Guthke R."/>
            <person name="Hertweck C."/>
            <person name="Linde J."/>
        </authorList>
    </citation>
    <scope>NUCLEOTIDE SEQUENCE [LARGE SCALE GENOMIC DNA]</scope>
</reference>
<dbReference type="SUPFAM" id="SSF48264">
    <property type="entry name" value="Cytochrome P450"/>
    <property type="match status" value="1"/>
</dbReference>
<evidence type="ECO:0000256" key="6">
    <source>
        <dbReference type="ARBA" id="ARBA00023033"/>
    </source>
</evidence>
<dbReference type="OrthoDB" id="1055148at2759"/>
<accession>A0A0A1TSX1</accession>
<keyword evidence="9" id="KW-1185">Reference proteome</keyword>
<dbReference type="EMBL" id="CDHN01000007">
    <property type="protein sequence ID" value="CEJ94657.1"/>
    <property type="molecule type" value="Genomic_DNA"/>
</dbReference>
<evidence type="ECO:0000256" key="7">
    <source>
        <dbReference type="PIRSR" id="PIRSR602403-1"/>
    </source>
</evidence>